<evidence type="ECO:0008006" key="4">
    <source>
        <dbReference type="Google" id="ProtNLM"/>
    </source>
</evidence>
<dbReference type="Pfam" id="PF11751">
    <property type="entry name" value="PorP_SprF"/>
    <property type="match status" value="1"/>
</dbReference>
<feature type="chain" id="PRO_5021772902" description="Type IX secretion system membrane protein PorP/SprF" evidence="1">
    <location>
        <begin position="20"/>
        <end position="325"/>
    </location>
</feature>
<evidence type="ECO:0000313" key="2">
    <source>
        <dbReference type="EMBL" id="GEO06699.1"/>
    </source>
</evidence>
<protein>
    <recommendedName>
        <fullName evidence="4">Type IX secretion system membrane protein PorP/SprF</fullName>
    </recommendedName>
</protein>
<organism evidence="2 3">
    <name type="scientific">Adhaeribacter aerolatus</name>
    <dbReference type="NCBI Taxonomy" id="670289"/>
    <lineage>
        <taxon>Bacteria</taxon>
        <taxon>Pseudomonadati</taxon>
        <taxon>Bacteroidota</taxon>
        <taxon>Cytophagia</taxon>
        <taxon>Cytophagales</taxon>
        <taxon>Hymenobacteraceae</taxon>
        <taxon>Adhaeribacter</taxon>
    </lineage>
</organism>
<accession>A0A512B410</accession>
<dbReference type="AlphaFoldDB" id="A0A512B410"/>
<feature type="signal peptide" evidence="1">
    <location>
        <begin position="1"/>
        <end position="19"/>
    </location>
</feature>
<dbReference type="OrthoDB" id="978914at2"/>
<dbReference type="NCBIfam" id="TIGR03519">
    <property type="entry name" value="T9SS_PorP_fam"/>
    <property type="match status" value="1"/>
</dbReference>
<keyword evidence="1" id="KW-0732">Signal</keyword>
<evidence type="ECO:0000313" key="3">
    <source>
        <dbReference type="Proteomes" id="UP000321532"/>
    </source>
</evidence>
<dbReference type="EMBL" id="BJYS01000043">
    <property type="protein sequence ID" value="GEO06699.1"/>
    <property type="molecule type" value="Genomic_DNA"/>
</dbReference>
<sequence>MNRLLLLISLLVVPLCSFAQQKSQYSQYMINNYLLNPAITGLEDYADVKIGYRNQWSGVNGAPVTFYLSGHTRLDGKGEHRKGKTNGQNKPVAFAPEAPLNGVTRRVKPHHGIGGILLRDRIGPFSRTEATISYAYHLPLTSNIRLATGTSAGVISQTLRPDEVTFANPNDMAATGSNKWSPNLSTGLWLYADNFYLGASANQLFANVAATDKQAGDNQLRSHYFLTSAYKFAPTSSLAFIPSVLVKWVQPVPVSVDYNLRVLYEDNYWAGFSYRQQDSFILLAGLTLNHQFDLGYAYDLGVSSLSSKSAGSHEIVLGMRLHKKH</sequence>
<keyword evidence="3" id="KW-1185">Reference proteome</keyword>
<evidence type="ECO:0000256" key="1">
    <source>
        <dbReference type="SAM" id="SignalP"/>
    </source>
</evidence>
<gene>
    <name evidence="2" type="ORF">AAE02nite_43630</name>
</gene>
<reference evidence="2 3" key="1">
    <citation type="submission" date="2019-07" db="EMBL/GenBank/DDBJ databases">
        <title>Whole genome shotgun sequence of Adhaeribacter aerolatus NBRC 106133.</title>
        <authorList>
            <person name="Hosoyama A."/>
            <person name="Uohara A."/>
            <person name="Ohji S."/>
            <person name="Ichikawa N."/>
        </authorList>
    </citation>
    <scope>NUCLEOTIDE SEQUENCE [LARGE SCALE GENOMIC DNA]</scope>
    <source>
        <strain evidence="2 3">NBRC 106133</strain>
    </source>
</reference>
<dbReference type="RefSeq" id="WP_146903290.1">
    <property type="nucleotide sequence ID" value="NZ_BJYS01000043.1"/>
</dbReference>
<proteinExistence type="predicted"/>
<comment type="caution">
    <text evidence="2">The sequence shown here is derived from an EMBL/GenBank/DDBJ whole genome shotgun (WGS) entry which is preliminary data.</text>
</comment>
<name>A0A512B410_9BACT</name>
<dbReference type="InterPro" id="IPR019861">
    <property type="entry name" value="PorP/SprF_Bacteroidetes"/>
</dbReference>
<dbReference type="Proteomes" id="UP000321532">
    <property type="component" value="Unassembled WGS sequence"/>
</dbReference>